<dbReference type="RefSeq" id="XP_060336979.1">
    <property type="nucleotide sequence ID" value="XM_060483560.1"/>
</dbReference>
<proteinExistence type="predicted"/>
<protein>
    <submittedName>
        <fullName evidence="1">Uncharacterized protein</fullName>
    </submittedName>
</protein>
<evidence type="ECO:0000313" key="2">
    <source>
        <dbReference type="Proteomes" id="UP001175211"/>
    </source>
</evidence>
<sequence length="238" mass="27423">MYVLRLYLPFFRSRFTSRLFRHSVQDDWFLRVLTMHRALKLQRFLESSRPYANVGEQRCKSWCIFPFTLLTLLCVDAKSSFQNYCGNGVAGGVIRLRQLNHLQDMVFFSVTRGAYPVVYSPRTISPWSISWIIVNRINPRVDSTVLCMAKDHIPLVIESQERYILRSNSSILAAILVSFIGLVVTAAFRNVHDEDHWKPSDLLMRMMDSSRRNSVSRADELCLSPAYALTIAGSAHNR</sequence>
<evidence type="ECO:0000313" key="1">
    <source>
        <dbReference type="EMBL" id="KAK0466152.1"/>
    </source>
</evidence>
<accession>A0AA39TPM0</accession>
<dbReference type="EMBL" id="JAUEPS010000004">
    <property type="protein sequence ID" value="KAK0466152.1"/>
    <property type="molecule type" value="Genomic_DNA"/>
</dbReference>
<reference evidence="1" key="1">
    <citation type="submission" date="2023-06" db="EMBL/GenBank/DDBJ databases">
        <authorList>
            <consortium name="Lawrence Berkeley National Laboratory"/>
            <person name="Ahrendt S."/>
            <person name="Sahu N."/>
            <person name="Indic B."/>
            <person name="Wong-Bajracharya J."/>
            <person name="Merenyi Z."/>
            <person name="Ke H.-M."/>
            <person name="Monk M."/>
            <person name="Kocsube S."/>
            <person name="Drula E."/>
            <person name="Lipzen A."/>
            <person name="Balint B."/>
            <person name="Henrissat B."/>
            <person name="Andreopoulos B."/>
            <person name="Martin F.M."/>
            <person name="Harder C.B."/>
            <person name="Rigling D."/>
            <person name="Ford K.L."/>
            <person name="Foster G.D."/>
            <person name="Pangilinan J."/>
            <person name="Papanicolaou A."/>
            <person name="Barry K."/>
            <person name="LaButti K."/>
            <person name="Viragh M."/>
            <person name="Koriabine M."/>
            <person name="Yan M."/>
            <person name="Riley R."/>
            <person name="Champramary S."/>
            <person name="Plett K.L."/>
            <person name="Tsai I.J."/>
            <person name="Slot J."/>
            <person name="Sipos G."/>
            <person name="Plett J."/>
            <person name="Nagy L.G."/>
            <person name="Grigoriev I.V."/>
        </authorList>
    </citation>
    <scope>NUCLEOTIDE SEQUENCE</scope>
    <source>
        <strain evidence="1">CCBAS 213</strain>
    </source>
</reference>
<dbReference type="Proteomes" id="UP001175211">
    <property type="component" value="Unassembled WGS sequence"/>
</dbReference>
<dbReference type="GeneID" id="85367108"/>
<dbReference type="AlphaFoldDB" id="A0AA39TPM0"/>
<keyword evidence="2" id="KW-1185">Reference proteome</keyword>
<organism evidence="1 2">
    <name type="scientific">Armillaria tabescens</name>
    <name type="common">Ringless honey mushroom</name>
    <name type="synonym">Agaricus tabescens</name>
    <dbReference type="NCBI Taxonomy" id="1929756"/>
    <lineage>
        <taxon>Eukaryota</taxon>
        <taxon>Fungi</taxon>
        <taxon>Dikarya</taxon>
        <taxon>Basidiomycota</taxon>
        <taxon>Agaricomycotina</taxon>
        <taxon>Agaricomycetes</taxon>
        <taxon>Agaricomycetidae</taxon>
        <taxon>Agaricales</taxon>
        <taxon>Marasmiineae</taxon>
        <taxon>Physalacriaceae</taxon>
        <taxon>Desarmillaria</taxon>
    </lineage>
</organism>
<gene>
    <name evidence="1" type="ORF">EV420DRAFT_812081</name>
</gene>
<name>A0AA39TPM0_ARMTA</name>
<comment type="caution">
    <text evidence="1">The sequence shown here is derived from an EMBL/GenBank/DDBJ whole genome shotgun (WGS) entry which is preliminary data.</text>
</comment>